<proteinExistence type="predicted"/>
<dbReference type="RefSeq" id="WP_155112117.1">
    <property type="nucleotide sequence ID" value="NZ_WMIB01000007.1"/>
</dbReference>
<dbReference type="AlphaFoldDB" id="A0A7X2S4W9"/>
<comment type="caution">
    <text evidence="1">The sequence shown here is derived from an EMBL/GenBank/DDBJ whole genome shotgun (WGS) entry which is preliminary data.</text>
</comment>
<reference evidence="1 2" key="1">
    <citation type="journal article" date="2017" name="Int. J. Syst. Evol. Microbiol.">
        <title>Bacillus mangrovi sp. nov., isolated from a sediment sample from a mangrove forest.</title>
        <authorList>
            <person name="Gupta V."/>
            <person name="Singh P.K."/>
            <person name="Korpole S."/>
            <person name="Tanuku N.R.S."/>
            <person name="Pinnaka A.K."/>
        </authorList>
    </citation>
    <scope>NUCLEOTIDE SEQUENCE [LARGE SCALE GENOMIC DNA]</scope>
    <source>
        <strain evidence="1 2">KCTC 33872</strain>
    </source>
</reference>
<organism evidence="1 2">
    <name type="scientific">Metabacillus mangrovi</name>
    <dbReference type="NCBI Taxonomy" id="1491830"/>
    <lineage>
        <taxon>Bacteria</taxon>
        <taxon>Bacillati</taxon>
        <taxon>Bacillota</taxon>
        <taxon>Bacilli</taxon>
        <taxon>Bacillales</taxon>
        <taxon>Bacillaceae</taxon>
        <taxon>Metabacillus</taxon>
    </lineage>
</organism>
<keyword evidence="2" id="KW-1185">Reference proteome</keyword>
<dbReference type="SUPFAM" id="SSF52833">
    <property type="entry name" value="Thioredoxin-like"/>
    <property type="match status" value="1"/>
</dbReference>
<accession>A0A7X2S4W9</accession>
<dbReference type="InterPro" id="IPR036249">
    <property type="entry name" value="Thioredoxin-like_sf"/>
</dbReference>
<dbReference type="Pfam" id="PF14595">
    <property type="entry name" value="Thioredoxin_9"/>
    <property type="match status" value="1"/>
</dbReference>
<protein>
    <submittedName>
        <fullName evidence="1">Thioredoxin family protein</fullName>
    </submittedName>
</protein>
<name>A0A7X2S4W9_9BACI</name>
<evidence type="ECO:0000313" key="2">
    <source>
        <dbReference type="Proteomes" id="UP000434639"/>
    </source>
</evidence>
<dbReference type="Proteomes" id="UP000434639">
    <property type="component" value="Unassembled WGS sequence"/>
</dbReference>
<gene>
    <name evidence="1" type="ORF">GKZ89_09235</name>
</gene>
<evidence type="ECO:0000313" key="1">
    <source>
        <dbReference type="EMBL" id="MTH53585.1"/>
    </source>
</evidence>
<sequence length="186" mass="21897">MLNGWFEKGMTKEAYIRKMNVHQENLLHIYNTFQLKEEDRVFLQTLQRENIRAVILTADWCGDAMVNLPILMRLSEEALIETRYLIRDDHLELMDQYLTNGTARSIPIVIFMNENGEETAKWGPRTAEVQKWVDEKKQGLPEKDSPEYEEAFGKFAKEIAKRFTSDPDVWTDIKDDLIETIKNRVQ</sequence>
<dbReference type="EMBL" id="WMIB01000007">
    <property type="protein sequence ID" value="MTH53585.1"/>
    <property type="molecule type" value="Genomic_DNA"/>
</dbReference>
<dbReference type="OrthoDB" id="6120799at2"/>
<dbReference type="Gene3D" id="3.40.30.10">
    <property type="entry name" value="Glutaredoxin"/>
    <property type="match status" value="1"/>
</dbReference>